<reference evidence="5 6" key="1">
    <citation type="submission" date="2019-08" db="EMBL/GenBank/DDBJ databases">
        <authorList>
            <person name="Roy B."/>
            <person name="Giri N."/>
        </authorList>
    </citation>
    <scope>NUCLEOTIDE SEQUENCE [LARGE SCALE GENOMIC DNA]</scope>
</reference>
<evidence type="ECO:0000313" key="5">
    <source>
        <dbReference type="EMBL" id="QGF19739.1"/>
    </source>
</evidence>
<keyword evidence="2" id="KW-1227">Viral tail protein</keyword>
<dbReference type="EMBL" id="MN296515">
    <property type="protein sequence ID" value="QGF19739.1"/>
    <property type="molecule type" value="Genomic_DNA"/>
</dbReference>
<protein>
    <submittedName>
        <fullName evidence="5">Tail fibers protein</fullName>
    </submittedName>
</protein>
<feature type="coiled-coil region" evidence="3">
    <location>
        <begin position="119"/>
        <end position="153"/>
    </location>
</feature>
<organism evidence="5 6">
    <name type="scientific">Shigella phage Sfin-3</name>
    <dbReference type="NCBI Taxonomy" id="2848075"/>
    <lineage>
        <taxon>Viruses</taxon>
        <taxon>Duplodnaviria</taxon>
        <taxon>Heunggongvirae</taxon>
        <taxon>Uroviricota</taxon>
        <taxon>Caudoviricetes</taxon>
        <taxon>Drexlerviridae</taxon>
        <taxon>Tunavirinae</taxon>
        <taxon>Tunavirus</taxon>
        <taxon>Tunavirus Sfin3</taxon>
    </lineage>
</organism>
<dbReference type="PROSITE" id="PS51688">
    <property type="entry name" value="ICA"/>
    <property type="match status" value="1"/>
</dbReference>
<evidence type="ECO:0000259" key="4">
    <source>
        <dbReference type="PROSITE" id="PS51688"/>
    </source>
</evidence>
<keyword evidence="6" id="KW-1185">Reference proteome</keyword>
<keyword evidence="2" id="KW-0946">Virion</keyword>
<gene>
    <name evidence="5" type="ORF">Sfin3_0046</name>
</gene>
<feature type="domain" description="Peptidase S74" evidence="4">
    <location>
        <begin position="486"/>
        <end position="588"/>
    </location>
</feature>
<keyword evidence="3" id="KW-0175">Coiled coil</keyword>
<proteinExistence type="predicted"/>
<dbReference type="InterPro" id="IPR030392">
    <property type="entry name" value="S74_ICA"/>
</dbReference>
<evidence type="ECO:0000256" key="1">
    <source>
        <dbReference type="ARBA" id="ARBA00004328"/>
    </source>
</evidence>
<name>A0A5Q2F328_9CAUD</name>
<feature type="coiled-coil region" evidence="3">
    <location>
        <begin position="567"/>
        <end position="594"/>
    </location>
</feature>
<accession>A0A5Q2F328</accession>
<evidence type="ECO:0000256" key="2">
    <source>
        <dbReference type="ARBA" id="ARBA00022732"/>
    </source>
</evidence>
<evidence type="ECO:0000256" key="3">
    <source>
        <dbReference type="SAM" id="Coils"/>
    </source>
</evidence>
<dbReference type="GO" id="GO:0098015">
    <property type="term" value="C:virus tail"/>
    <property type="evidence" value="ECO:0007669"/>
    <property type="project" value="UniProtKB-KW"/>
</dbReference>
<dbReference type="Pfam" id="PF13884">
    <property type="entry name" value="Peptidase_S74"/>
    <property type="match status" value="1"/>
</dbReference>
<evidence type="ECO:0000313" key="6">
    <source>
        <dbReference type="Proteomes" id="UP000413429"/>
    </source>
</evidence>
<sequence>MALYRRGTASMDADGTVHGTDTKWKDQLALIRVGATIVFLEQPIKLAVISDIVSDTELKAISTDGQTAADGKYVILLNDSLTVNGLAQNVAETLRYYQSKETEIAAAIDLINQLDMNKLEQIVADVNQAKSDSQAAQNQAELARDAANAARDETNSIKNQTQQIVDGAVGSINAAKDQAITDVQQKENSSITHIDSEEAAAIQAINDAKGDLSGYVNDAQTAAQTATSAKNDAQAARDEAVSSKDAAAVSAQEAKDAANSINAENLLTKDGNLAGLEDKKESRKNIGLGENDAANFLTINTTGAIGAGRNSWNGSNWGSQSMLSSLMIMSPDGISSPGIYVRKEHSDNGYAGTLLFYEGPNYFETNNRFRANQFLCQKTTMGYNQMWSASCFQGNAYTADSGAENYQSLISGSCDTRGQGYVGGVAFGMMTTGNPEWPRAQISVGAQDRDGEGNIGLQMHFRFMASGQISYVGQQGAGSFQQIPASDRNIKHSIKDDESSIAYNNIKSMRFRNFIFNDDEQERVRRGVIAQEIEEIDNLYVKRRMYESHELNGPKVERLELDTTPLLLDTMRALQDTIKKVEELQEEIKMLKSK</sequence>
<dbReference type="Proteomes" id="UP000413429">
    <property type="component" value="Segment"/>
</dbReference>
<comment type="subcellular location">
    <subcellularLocation>
        <location evidence="1">Virion</location>
    </subcellularLocation>
</comment>